<feature type="domain" description="Protein arginine N-methyltransferase" evidence="6">
    <location>
        <begin position="190"/>
        <end position="350"/>
    </location>
</feature>
<dbReference type="InterPro" id="IPR029063">
    <property type="entry name" value="SAM-dependent_MTases_sf"/>
</dbReference>
<keyword evidence="2 4" id="KW-0808">Transferase</keyword>
<dbReference type="InterPro" id="IPR025799">
    <property type="entry name" value="Arg_MeTrfase"/>
</dbReference>
<keyword evidence="1 4" id="KW-0489">Methyltransferase</keyword>
<evidence type="ECO:0000313" key="8">
    <source>
        <dbReference type="RefSeq" id="XP_017025579.2"/>
    </source>
</evidence>
<dbReference type="OrthoDB" id="7848332at2759"/>
<dbReference type="Pfam" id="PF22528">
    <property type="entry name" value="PRMT_C"/>
    <property type="match status" value="1"/>
</dbReference>
<dbReference type="PANTHER" id="PTHR11006:SF122">
    <property type="entry name" value="ARGININE METHYLTRANSFERASE 8"/>
    <property type="match status" value="1"/>
</dbReference>
<evidence type="ECO:0000256" key="1">
    <source>
        <dbReference type="ARBA" id="ARBA00022603"/>
    </source>
</evidence>
<protein>
    <submittedName>
        <fullName evidence="8">Protein arginine N-methyltransferase 6</fullName>
    </submittedName>
</protein>
<dbReference type="GeneID" id="108077011"/>
<reference evidence="8" key="2">
    <citation type="submission" date="2025-08" db="UniProtKB">
        <authorList>
            <consortium name="RefSeq"/>
        </authorList>
    </citation>
    <scope>IDENTIFICATION</scope>
    <source>
        <strain evidence="8">14028-0561.14</strain>
        <tissue evidence="8">Whole fly</tissue>
    </source>
</reference>
<keyword evidence="3 4" id="KW-0949">S-adenosyl-L-methionine</keyword>
<dbReference type="CDD" id="cd02440">
    <property type="entry name" value="AdoMet_MTases"/>
    <property type="match status" value="1"/>
</dbReference>
<dbReference type="GO" id="GO:0005634">
    <property type="term" value="C:nucleus"/>
    <property type="evidence" value="ECO:0007669"/>
    <property type="project" value="TreeGrafter"/>
</dbReference>
<dbReference type="PANTHER" id="PTHR11006">
    <property type="entry name" value="PROTEIN ARGININE N-METHYLTRANSFERASE"/>
    <property type="match status" value="1"/>
</dbReference>
<dbReference type="InterPro" id="IPR041698">
    <property type="entry name" value="Methyltransf_25"/>
</dbReference>
<organism evidence="7 8">
    <name type="scientific">Drosophila kikkawai</name>
    <name type="common">Fruit fly</name>
    <dbReference type="NCBI Taxonomy" id="30033"/>
    <lineage>
        <taxon>Eukaryota</taxon>
        <taxon>Metazoa</taxon>
        <taxon>Ecdysozoa</taxon>
        <taxon>Arthropoda</taxon>
        <taxon>Hexapoda</taxon>
        <taxon>Insecta</taxon>
        <taxon>Pterygota</taxon>
        <taxon>Neoptera</taxon>
        <taxon>Endopterygota</taxon>
        <taxon>Diptera</taxon>
        <taxon>Brachycera</taxon>
        <taxon>Muscomorpha</taxon>
        <taxon>Ephydroidea</taxon>
        <taxon>Drosophilidae</taxon>
        <taxon>Drosophila</taxon>
        <taxon>Sophophora</taxon>
    </lineage>
</organism>
<dbReference type="Gene3D" id="3.40.50.150">
    <property type="entry name" value="Vaccinia Virus protein VP39"/>
    <property type="match status" value="1"/>
</dbReference>
<dbReference type="AlphaFoldDB" id="A0A6P4IQ29"/>
<evidence type="ECO:0000256" key="3">
    <source>
        <dbReference type="ARBA" id="ARBA00022691"/>
    </source>
</evidence>
<reference evidence="7" key="1">
    <citation type="submission" date="2025-05" db="UniProtKB">
        <authorList>
            <consortium name="RefSeq"/>
        </authorList>
    </citation>
    <scope>NUCLEOTIDE SEQUENCE [LARGE SCALE GENOMIC DNA]</scope>
    <source>
        <strain evidence="7">14028-0561.14</strain>
    </source>
</reference>
<dbReference type="GO" id="GO:0042054">
    <property type="term" value="F:histone methyltransferase activity"/>
    <property type="evidence" value="ECO:0007669"/>
    <property type="project" value="TreeGrafter"/>
</dbReference>
<name>A0A6P4IQ29_DROKI</name>
<keyword evidence="7" id="KW-1185">Reference proteome</keyword>
<evidence type="ECO:0000256" key="2">
    <source>
        <dbReference type="ARBA" id="ARBA00022679"/>
    </source>
</evidence>
<dbReference type="OMA" id="CIHVDYT"/>
<evidence type="ECO:0000313" key="7">
    <source>
        <dbReference type="Proteomes" id="UP001652661"/>
    </source>
</evidence>
<dbReference type="GO" id="GO:0035241">
    <property type="term" value="F:protein-arginine omega-N monomethyltransferase activity"/>
    <property type="evidence" value="ECO:0007669"/>
    <property type="project" value="TreeGrafter"/>
</dbReference>
<dbReference type="GO" id="GO:0035242">
    <property type="term" value="F:protein-arginine omega-N asymmetric methyltransferase activity"/>
    <property type="evidence" value="ECO:0007669"/>
    <property type="project" value="UniProtKB-EC"/>
</dbReference>
<sequence length="384" mass="42899">MVLLILSIIRQAICSRSLVALAILARCFENFTCACFDSTMANAYFDEYENLEIHELMLKDRPRQAAYYNAILGNKALFKDKIVMDVGAGTGILSAFCAQAGARLVYAVEASNVATKVALDLIEDNGLTNVVKVIQSRIEEFVLPAEAEKVDIIVSEWMGFYLLHEGMLDSVLLARDKFLKEGGLLFPSECTIFVAPCAVPSLFDDWHSVDGIKMNTFASKLRSQKSSRPEVMHLNPKDLLHEGVVFHWMNLLDVSASDLDSIQFKEVVTAQKAGNHQGFCIWFEVRFPGDDESESVVLSTSPLSPPTHWKQCVVVLPEESCESLEEKSPIAFQITMKRSAGDMRKYNLEVDLLDPNTEEHPMPCSCHMTKCILTEAHLKMMDTS</sequence>
<proteinExistence type="predicted"/>
<dbReference type="InterPro" id="IPR055135">
    <property type="entry name" value="PRMT_dom"/>
</dbReference>
<dbReference type="Proteomes" id="UP001652661">
    <property type="component" value="Chromosome 2L"/>
</dbReference>
<evidence type="ECO:0000259" key="6">
    <source>
        <dbReference type="Pfam" id="PF22528"/>
    </source>
</evidence>
<dbReference type="SUPFAM" id="SSF53335">
    <property type="entry name" value="S-adenosyl-L-methionine-dependent methyltransferases"/>
    <property type="match status" value="1"/>
</dbReference>
<dbReference type="RefSeq" id="XP_017025579.2">
    <property type="nucleotide sequence ID" value="XM_017170090.2"/>
</dbReference>
<feature type="domain" description="Methyltransferase" evidence="5">
    <location>
        <begin position="83"/>
        <end position="183"/>
    </location>
</feature>
<dbReference type="PROSITE" id="PS51678">
    <property type="entry name" value="SAM_MT_PRMT"/>
    <property type="match status" value="1"/>
</dbReference>
<evidence type="ECO:0000259" key="5">
    <source>
        <dbReference type="Pfam" id="PF13649"/>
    </source>
</evidence>
<accession>A0A6P4IQ29</accession>
<dbReference type="GO" id="GO:0032259">
    <property type="term" value="P:methylation"/>
    <property type="evidence" value="ECO:0007669"/>
    <property type="project" value="UniProtKB-KW"/>
</dbReference>
<dbReference type="Gene3D" id="2.70.160.11">
    <property type="entry name" value="Hnrnp arginine n-methyltransferase1"/>
    <property type="match status" value="1"/>
</dbReference>
<gene>
    <name evidence="8" type="primary">Art8</name>
</gene>
<dbReference type="Pfam" id="PF13649">
    <property type="entry name" value="Methyltransf_25"/>
    <property type="match status" value="1"/>
</dbReference>
<evidence type="ECO:0000256" key="4">
    <source>
        <dbReference type="PROSITE-ProRule" id="PRU01015"/>
    </source>
</evidence>